<proteinExistence type="inferred from homology"/>
<evidence type="ECO:0000313" key="4">
    <source>
        <dbReference type="EMBL" id="TMO71447.1"/>
    </source>
</evidence>
<dbReference type="HAMAP" id="MF_00715">
    <property type="entry name" value="SlyX"/>
    <property type="match status" value="1"/>
</dbReference>
<dbReference type="PANTHER" id="PTHR36508:SF1">
    <property type="entry name" value="PROTEIN SLYX"/>
    <property type="match status" value="1"/>
</dbReference>
<dbReference type="EMBL" id="PNBW01000106">
    <property type="protein sequence ID" value="TMO71447.1"/>
    <property type="molecule type" value="Genomic_DNA"/>
</dbReference>
<dbReference type="InterPro" id="IPR007236">
    <property type="entry name" value="SlyX"/>
</dbReference>
<dbReference type="Pfam" id="PF04102">
    <property type="entry name" value="SlyX"/>
    <property type="match status" value="1"/>
</dbReference>
<dbReference type="AlphaFoldDB" id="A0A5S3V7G7"/>
<reference evidence="3 6" key="1">
    <citation type="submission" date="2018-01" db="EMBL/GenBank/DDBJ databases">
        <authorList>
            <person name="Paulsen S."/>
            <person name="Gram L.K."/>
        </authorList>
    </citation>
    <scope>NUCLEOTIDE SEQUENCE [LARGE SCALE GENOMIC DNA]</scope>
    <source>
        <strain evidence="3 6">S3790</strain>
        <strain evidence="4">S3895</strain>
    </source>
</reference>
<dbReference type="RefSeq" id="WP_010363806.1">
    <property type="nucleotide sequence ID" value="NZ_PNBW01000106.1"/>
</dbReference>
<reference evidence="3" key="3">
    <citation type="submission" date="2019-09" db="EMBL/GenBank/DDBJ databases">
        <title>Co-occurence of chitin degradation, pigmentation and bioactivity in marine Pseudoalteromonas.</title>
        <authorList>
            <person name="Sonnenschein E.C."/>
            <person name="Bech P.K."/>
        </authorList>
    </citation>
    <scope>NUCLEOTIDE SEQUENCE</scope>
    <source>
        <strain evidence="3">S3790</strain>
        <strain evidence="4 5">S3895</strain>
    </source>
</reference>
<keyword evidence="5" id="KW-1185">Reference proteome</keyword>
<accession>A0A5S3V7G7</accession>
<dbReference type="PANTHER" id="PTHR36508">
    <property type="entry name" value="PROTEIN SLYX"/>
    <property type="match status" value="1"/>
</dbReference>
<evidence type="ECO:0000313" key="6">
    <source>
        <dbReference type="Proteomes" id="UP000307217"/>
    </source>
</evidence>
<gene>
    <name evidence="1" type="primary">slyX</name>
    <name evidence="3" type="ORF">CWC19_13130</name>
    <name evidence="4" type="ORF">CWC20_17560</name>
</gene>
<reference evidence="6" key="2">
    <citation type="submission" date="2019-06" db="EMBL/GenBank/DDBJ databases">
        <title>Co-occurence of chitin degradation, pigmentation and bioactivity in marine Pseudoalteromonas.</title>
        <authorList>
            <person name="Sonnenschein E.C."/>
            <person name="Bech P.K."/>
        </authorList>
    </citation>
    <scope>NUCLEOTIDE SEQUENCE [LARGE SCALE GENOMIC DNA]</scope>
    <source>
        <strain evidence="6">S3790</strain>
    </source>
</reference>
<dbReference type="Gene3D" id="1.20.5.300">
    <property type="match status" value="1"/>
</dbReference>
<comment type="similarity">
    <text evidence="1">Belongs to the SlyX family.</text>
</comment>
<name>A0A5S3V7G7_9GAMM</name>
<dbReference type="EMBL" id="PNBX01000054">
    <property type="protein sequence ID" value="TMO67611.1"/>
    <property type="molecule type" value="Genomic_DNA"/>
</dbReference>
<dbReference type="Proteomes" id="UP000307164">
    <property type="component" value="Unassembled WGS sequence"/>
</dbReference>
<evidence type="ECO:0000256" key="2">
    <source>
        <dbReference type="SAM" id="MobiDB-lite"/>
    </source>
</evidence>
<feature type="region of interest" description="Disordered" evidence="2">
    <location>
        <begin position="48"/>
        <end position="70"/>
    </location>
</feature>
<organism evidence="3 6">
    <name type="scientific">Pseudoalteromonas aurantia</name>
    <dbReference type="NCBI Taxonomy" id="43654"/>
    <lineage>
        <taxon>Bacteria</taxon>
        <taxon>Pseudomonadati</taxon>
        <taxon>Pseudomonadota</taxon>
        <taxon>Gammaproteobacteria</taxon>
        <taxon>Alteromonadales</taxon>
        <taxon>Pseudoalteromonadaceae</taxon>
        <taxon>Pseudoalteromonas</taxon>
    </lineage>
</organism>
<evidence type="ECO:0000313" key="5">
    <source>
        <dbReference type="Proteomes" id="UP000307164"/>
    </source>
</evidence>
<dbReference type="Proteomes" id="UP000307217">
    <property type="component" value="Unassembled WGS sequence"/>
</dbReference>
<comment type="caution">
    <text evidence="3">The sequence shown here is derived from an EMBL/GenBank/DDBJ whole genome shotgun (WGS) entry which is preliminary data.</text>
</comment>
<evidence type="ECO:0000256" key="1">
    <source>
        <dbReference type="HAMAP-Rule" id="MF_00715"/>
    </source>
</evidence>
<dbReference type="OrthoDB" id="5771733at2"/>
<evidence type="ECO:0000313" key="3">
    <source>
        <dbReference type="EMBL" id="TMO67611.1"/>
    </source>
</evidence>
<protein>
    <recommendedName>
        <fullName evidence="1">Protein SlyX homolog</fullName>
    </recommendedName>
</protein>
<sequence>MTDLENRVMELEAKVSFQDDTIETLNDELRTHQRHLAKMQRQIELIGEKMKESQDSGLIPQHQEPPPPHY</sequence>